<keyword evidence="8" id="KW-1185">Reference proteome</keyword>
<organism evidence="7 8">
    <name type="scientific">Bartonella harrusi</name>
    <dbReference type="NCBI Taxonomy" id="2961895"/>
    <lineage>
        <taxon>Bacteria</taxon>
        <taxon>Pseudomonadati</taxon>
        <taxon>Pseudomonadota</taxon>
        <taxon>Alphaproteobacteria</taxon>
        <taxon>Hyphomicrobiales</taxon>
        <taxon>Bartonellaceae</taxon>
        <taxon>Bartonella</taxon>
    </lineage>
</organism>
<dbReference type="InterPro" id="IPR005083">
    <property type="entry name" value="YopJ-like"/>
</dbReference>
<sequence>MKPQDSKNRAQSLSQTQEGACGSLESLSTDLEKSSLKTEKEISFSQEQLKDIITKLERDIADGSWLKGDYANIDLKLMPALIEQANRKHEGLNLKLATTSQEFISSIKETKDKGISSSRYIINKKDGGIHFAVIDHQNIGDQTSLIFFEPATLNSVHTAMLALRTQMAVKSELPACHFSIAEIDIQRSNSECGIFCLALAKKLHTNADKLTKMHQDNVNGVLCEPNTPLPSEKLDTYLPASFYKHTQSSRRLEQYMKANPGAESEKVNKKEQTLRERFEKNAVKTENDKAVSVSPHKKRIREYNSLMMV</sequence>
<comment type="similarity">
    <text evidence="3">Belongs to the acetyltransferase YopJ family.</text>
</comment>
<comment type="catalytic activity">
    <reaction evidence="4">
        <text>L-threonyl-[protein] + acetyl-CoA = O-acetyl-L-threonyl-[protein] + CoA</text>
        <dbReference type="Rhea" id="RHEA:65340"/>
        <dbReference type="Rhea" id="RHEA-COMP:11060"/>
        <dbReference type="Rhea" id="RHEA-COMP:16780"/>
        <dbReference type="ChEBI" id="CHEBI:30013"/>
        <dbReference type="ChEBI" id="CHEBI:57287"/>
        <dbReference type="ChEBI" id="CHEBI:57288"/>
        <dbReference type="ChEBI" id="CHEBI:141025"/>
    </reaction>
    <physiologicalReaction direction="left-to-right" evidence="4">
        <dbReference type="Rhea" id="RHEA:65341"/>
    </physiologicalReaction>
</comment>
<evidence type="ECO:0000256" key="3">
    <source>
        <dbReference type="ARBA" id="ARBA00023785"/>
    </source>
</evidence>
<comment type="catalytic activity">
    <reaction evidence="5">
        <text>L-seryl-[protein] + acetyl-CoA = O-acetyl-L-seryl-[protein] + CoA</text>
        <dbReference type="Rhea" id="RHEA:59392"/>
        <dbReference type="Rhea" id="RHEA-COMP:9863"/>
        <dbReference type="Rhea" id="RHEA-COMP:15352"/>
        <dbReference type="ChEBI" id="CHEBI:29999"/>
        <dbReference type="ChEBI" id="CHEBI:57287"/>
        <dbReference type="ChEBI" id="CHEBI:57288"/>
        <dbReference type="ChEBI" id="CHEBI:141128"/>
    </reaction>
    <physiologicalReaction direction="left-to-right" evidence="5">
        <dbReference type="Rhea" id="RHEA:59393"/>
    </physiologicalReaction>
</comment>
<proteinExistence type="inferred from homology"/>
<evidence type="ECO:0000256" key="2">
    <source>
        <dbReference type="ARBA" id="ARBA00023315"/>
    </source>
</evidence>
<feature type="region of interest" description="Disordered" evidence="6">
    <location>
        <begin position="1"/>
        <end position="25"/>
    </location>
</feature>
<dbReference type="RefSeq" id="WP_254770101.1">
    <property type="nucleotide sequence ID" value="NZ_CP101114.1"/>
</dbReference>
<feature type="compositionally biased region" description="Polar residues" evidence="6">
    <location>
        <begin position="9"/>
        <end position="18"/>
    </location>
</feature>
<dbReference type="EMBL" id="CP101114">
    <property type="protein sequence ID" value="UTO28191.1"/>
    <property type="molecule type" value="Genomic_DNA"/>
</dbReference>
<name>A0ABY5ETM1_9HYPH</name>
<reference evidence="7" key="1">
    <citation type="submission" date="2022-07" db="EMBL/GenBank/DDBJ databases">
        <title>First report of Bartonella spp. in marsupials in Brazil, with a description of Bartonella harrusi sp. nov. and new proposal for taxonomic reclassification of species of the genus Bartonella.</title>
        <authorList>
            <person name="Amaral R.B."/>
        </authorList>
    </citation>
    <scope>NUCLEOTIDE SEQUENCE</scope>
    <source>
        <strain evidence="7">117A</strain>
    </source>
</reference>
<evidence type="ECO:0000256" key="4">
    <source>
        <dbReference type="ARBA" id="ARBA00048364"/>
    </source>
</evidence>
<dbReference type="Proteomes" id="UP001059475">
    <property type="component" value="Chromosome"/>
</dbReference>
<accession>A0ABY5ETM1</accession>
<evidence type="ECO:0000256" key="6">
    <source>
        <dbReference type="SAM" id="MobiDB-lite"/>
    </source>
</evidence>
<dbReference type="NCBIfam" id="NF011898">
    <property type="entry name" value="PRK15371.1"/>
    <property type="match status" value="1"/>
</dbReference>
<evidence type="ECO:0000256" key="1">
    <source>
        <dbReference type="ARBA" id="ARBA00022679"/>
    </source>
</evidence>
<evidence type="ECO:0000313" key="7">
    <source>
        <dbReference type="EMBL" id="UTO28191.1"/>
    </source>
</evidence>
<dbReference type="Pfam" id="PF03421">
    <property type="entry name" value="Acetyltransf_14"/>
    <property type="match status" value="1"/>
</dbReference>
<keyword evidence="1" id="KW-0808">Transferase</keyword>
<evidence type="ECO:0000313" key="8">
    <source>
        <dbReference type="Proteomes" id="UP001059475"/>
    </source>
</evidence>
<gene>
    <name evidence="7" type="ORF">NMK50_08470</name>
</gene>
<evidence type="ECO:0000256" key="5">
    <source>
        <dbReference type="ARBA" id="ARBA00048662"/>
    </source>
</evidence>
<keyword evidence="2" id="KW-0012">Acyltransferase</keyword>
<protein>
    <submittedName>
        <fullName evidence="7">YopJ/AvrA family T3SS effector serine/threonine acetyltransferase</fullName>
    </submittedName>
</protein>